<accession>V5Z5N2</accession>
<name>V5Z5N2_9GAMM</name>
<dbReference type="STRING" id="1161919.EPIR_1271"/>
<dbReference type="AlphaFoldDB" id="V5Z5N2"/>
<gene>
    <name evidence="1" type="ORF">EPIR_1271</name>
</gene>
<keyword evidence="2" id="KW-1185">Reference proteome</keyword>
<protein>
    <submittedName>
        <fullName evidence="1">Uncharacterized protein</fullName>
    </submittedName>
</protein>
<comment type="caution">
    <text evidence="1">The sequence shown here is derived from an EMBL/GenBank/DDBJ whole genome shotgun (WGS) entry which is preliminary data.</text>
</comment>
<dbReference type="Proteomes" id="UP000018217">
    <property type="component" value="Unassembled WGS sequence"/>
</dbReference>
<evidence type="ECO:0000313" key="2">
    <source>
        <dbReference type="Proteomes" id="UP000018217"/>
    </source>
</evidence>
<proteinExistence type="predicted"/>
<reference evidence="1 2" key="1">
    <citation type="journal article" date="2013" name="Syst. Appl. Microbiol.">
        <title>Phylogenetic position and virulence apparatus of the pear flower necrosis pathogen Erwinia piriflorinigrans CFBP 5888T as assessed by comparative genomics.</title>
        <authorList>
            <person name="Smits T.H."/>
            <person name="Rezzonico F."/>
            <person name="Lopez M.M."/>
            <person name="Blom J."/>
            <person name="Goesmann A."/>
            <person name="Frey J.E."/>
            <person name="Duffy B."/>
        </authorList>
    </citation>
    <scope>NUCLEOTIDE SEQUENCE [LARGE SCALE GENOMIC DNA]</scope>
    <source>
        <strain evidence="2">CFBP5888</strain>
    </source>
</reference>
<evidence type="ECO:0000313" key="1">
    <source>
        <dbReference type="EMBL" id="CCG86636.1"/>
    </source>
</evidence>
<organism evidence="1 2">
    <name type="scientific">Erwinia piriflorinigrans CFBP 5888</name>
    <dbReference type="NCBI Taxonomy" id="1161919"/>
    <lineage>
        <taxon>Bacteria</taxon>
        <taxon>Pseudomonadati</taxon>
        <taxon>Pseudomonadota</taxon>
        <taxon>Gammaproteobacteria</taxon>
        <taxon>Enterobacterales</taxon>
        <taxon>Erwiniaceae</taxon>
        <taxon>Erwinia</taxon>
    </lineage>
</organism>
<dbReference type="EMBL" id="CAHS01000013">
    <property type="protein sequence ID" value="CCG86636.1"/>
    <property type="molecule type" value="Genomic_DNA"/>
</dbReference>
<sequence>MLRQLFIGYISGVLPLNSIKWGRDNYRGINSLIINIFS</sequence>